<proteinExistence type="predicted"/>
<accession>A0ABU6K8X6</accession>
<evidence type="ECO:0000313" key="3">
    <source>
        <dbReference type="Proteomes" id="UP001331561"/>
    </source>
</evidence>
<keyword evidence="2" id="KW-0328">Glycosyltransferase</keyword>
<gene>
    <name evidence="2" type="ORF">VVD49_19190</name>
</gene>
<dbReference type="PROSITE" id="PS50007">
    <property type="entry name" value="PIPLC_X_DOMAIN"/>
    <property type="match status" value="1"/>
</dbReference>
<dbReference type="EMBL" id="JAYXHS010000004">
    <property type="protein sequence ID" value="MEC5387866.1"/>
    <property type="molecule type" value="Genomic_DNA"/>
</dbReference>
<dbReference type="PANTHER" id="PTHR45947:SF3">
    <property type="entry name" value="SULFOQUINOVOSYL TRANSFERASE SQD2"/>
    <property type="match status" value="1"/>
</dbReference>
<dbReference type="SUPFAM" id="SSF53756">
    <property type="entry name" value="UDP-Glycosyltransferase/glycogen phosphorylase"/>
    <property type="match status" value="1"/>
</dbReference>
<dbReference type="Pfam" id="PF13439">
    <property type="entry name" value="Glyco_transf_4"/>
    <property type="match status" value="1"/>
</dbReference>
<keyword evidence="3" id="KW-1185">Reference proteome</keyword>
<dbReference type="PANTHER" id="PTHR45947">
    <property type="entry name" value="SULFOQUINOVOSYL TRANSFERASE SQD2"/>
    <property type="match status" value="1"/>
</dbReference>
<dbReference type="InterPro" id="IPR050194">
    <property type="entry name" value="Glycosyltransferase_grp1"/>
</dbReference>
<feature type="domain" description="Glycosyltransferase subfamily 4-like N-terminal" evidence="1">
    <location>
        <begin position="15"/>
        <end position="173"/>
    </location>
</feature>
<dbReference type="CDD" id="cd03814">
    <property type="entry name" value="GT4-like"/>
    <property type="match status" value="1"/>
</dbReference>
<reference evidence="2 3" key="1">
    <citation type="submission" date="2024-01" db="EMBL/GenBank/DDBJ databases">
        <title>Uliginosibacterium soil sp. nov.</title>
        <authorList>
            <person name="Lv Y."/>
        </authorList>
    </citation>
    <scope>NUCLEOTIDE SEQUENCE [LARGE SCALE GENOMIC DNA]</scope>
    <source>
        <strain evidence="2 3">H3</strain>
    </source>
</reference>
<protein>
    <submittedName>
        <fullName evidence="2">Glycosyltransferase family 1 protein</fullName>
        <ecNumber evidence="2">2.4.-.-</ecNumber>
    </submittedName>
</protein>
<sequence length="377" mass="40472">MKVAYITETWPPALNGAALAAARVVSHLRKRGHGVELIRPRLHMEDAGDTDTVTVPTMSVPMCADLRIGMPVGQHLIKRWRAARPDVVHVATQGPLGWSACNAARALDIPVTSDFRDRFDAPGGKVVAPLLRAYLRGFHNRTACTFVPTDEVAGQLSEQGFRNLVVSGRGVDTVAFSPYYRSESLRRHWDAIGPVVLYVGRLSEEKNLSALLDAYAAIRVAEPSARLVLVGEGPMRDVFEERCPDAIFTGHLSGSMLSACYASADMLLLPALAEGFGNVTLEAMASGLPVVAYDMGAAAMHIRNDVNGITVVPGDQYAFVRAAVALACDEPLRERLGAAACQTARAASWEHILMDFEQTLYANCASQSTASIGACPA</sequence>
<dbReference type="GO" id="GO:0016757">
    <property type="term" value="F:glycosyltransferase activity"/>
    <property type="evidence" value="ECO:0007669"/>
    <property type="project" value="UniProtKB-KW"/>
</dbReference>
<dbReference type="InterPro" id="IPR028098">
    <property type="entry name" value="Glyco_trans_4-like_N"/>
</dbReference>
<organism evidence="2 3">
    <name type="scientific">Uliginosibacterium silvisoli</name>
    <dbReference type="NCBI Taxonomy" id="3114758"/>
    <lineage>
        <taxon>Bacteria</taxon>
        <taxon>Pseudomonadati</taxon>
        <taxon>Pseudomonadota</taxon>
        <taxon>Betaproteobacteria</taxon>
        <taxon>Rhodocyclales</taxon>
        <taxon>Zoogloeaceae</taxon>
        <taxon>Uliginosibacterium</taxon>
    </lineage>
</organism>
<name>A0ABU6K8X6_9RHOO</name>
<comment type="caution">
    <text evidence="2">The sequence shown here is derived from an EMBL/GenBank/DDBJ whole genome shotgun (WGS) entry which is preliminary data.</text>
</comment>
<keyword evidence="2" id="KW-0808">Transferase</keyword>
<dbReference type="Gene3D" id="3.40.50.2000">
    <property type="entry name" value="Glycogen Phosphorylase B"/>
    <property type="match status" value="2"/>
</dbReference>
<dbReference type="Pfam" id="PF13692">
    <property type="entry name" value="Glyco_trans_1_4"/>
    <property type="match status" value="1"/>
</dbReference>
<dbReference type="EC" id="2.4.-.-" evidence="2"/>
<dbReference type="Proteomes" id="UP001331561">
    <property type="component" value="Unassembled WGS sequence"/>
</dbReference>
<evidence type="ECO:0000259" key="1">
    <source>
        <dbReference type="Pfam" id="PF13439"/>
    </source>
</evidence>
<dbReference type="RefSeq" id="WP_327600840.1">
    <property type="nucleotide sequence ID" value="NZ_JAYXHS010000004.1"/>
</dbReference>
<evidence type="ECO:0000313" key="2">
    <source>
        <dbReference type="EMBL" id="MEC5387866.1"/>
    </source>
</evidence>